<gene>
    <name evidence="5" type="ORF">F3S47_08910</name>
</gene>
<dbReference type="PANTHER" id="PTHR44846">
    <property type="entry name" value="MANNOSYL-D-GLYCERATE TRANSPORT/METABOLISM SYSTEM REPRESSOR MNGR-RELATED"/>
    <property type="match status" value="1"/>
</dbReference>
<dbReference type="InterPro" id="IPR011663">
    <property type="entry name" value="UTRA"/>
</dbReference>
<dbReference type="SUPFAM" id="SSF64288">
    <property type="entry name" value="Chorismate lyase-like"/>
    <property type="match status" value="1"/>
</dbReference>
<dbReference type="Gene3D" id="3.40.1410.10">
    <property type="entry name" value="Chorismate lyase-like"/>
    <property type="match status" value="1"/>
</dbReference>
<dbReference type="PANTHER" id="PTHR44846:SF17">
    <property type="entry name" value="GNTR-FAMILY TRANSCRIPTIONAL REGULATOR"/>
    <property type="match status" value="1"/>
</dbReference>
<keyword evidence="2" id="KW-0238">DNA-binding</keyword>
<dbReference type="GO" id="GO:0045892">
    <property type="term" value="P:negative regulation of DNA-templated transcription"/>
    <property type="evidence" value="ECO:0007669"/>
    <property type="project" value="TreeGrafter"/>
</dbReference>
<dbReference type="InterPro" id="IPR028978">
    <property type="entry name" value="Chorismate_lyase_/UTRA_dom_sf"/>
</dbReference>
<dbReference type="Proteomes" id="UP000326554">
    <property type="component" value="Unassembled WGS sequence"/>
</dbReference>
<sequence>MDGPSLPRYVQIAEMLIRDIAAGRLADGTRLPPEREYAAELGVSVGTLRKALDRLAEAGLLRRIQGSGNYIRAQDAPASVYGFFRLERPGGGGLPTAAVLDVTRLAKPSDLPEFGEGPEAHRIRRLRSLDGTPVALEEIWLCASRAPRLEAGDLSESLYLHYRRALGITITAVADEVGLAPAPDWAPERSGLRPGETCGYVERLSRAQDGARVEASRTWYDAARCRYVSRMGKA</sequence>
<dbReference type="InterPro" id="IPR036390">
    <property type="entry name" value="WH_DNA-bd_sf"/>
</dbReference>
<dbReference type="Gene3D" id="1.10.10.10">
    <property type="entry name" value="Winged helix-like DNA-binding domain superfamily/Winged helix DNA-binding domain"/>
    <property type="match status" value="1"/>
</dbReference>
<keyword evidence="1" id="KW-0805">Transcription regulation</keyword>
<dbReference type="GO" id="GO:0003677">
    <property type="term" value="F:DNA binding"/>
    <property type="evidence" value="ECO:0007669"/>
    <property type="project" value="UniProtKB-KW"/>
</dbReference>
<protein>
    <submittedName>
        <fullName evidence="5">GntR family transcriptional regulator</fullName>
    </submittedName>
</protein>
<dbReference type="InterPro" id="IPR050679">
    <property type="entry name" value="Bact_HTH_transcr_reg"/>
</dbReference>
<dbReference type="PROSITE" id="PS50949">
    <property type="entry name" value="HTH_GNTR"/>
    <property type="match status" value="1"/>
</dbReference>
<evidence type="ECO:0000256" key="3">
    <source>
        <dbReference type="ARBA" id="ARBA00023163"/>
    </source>
</evidence>
<comment type="caution">
    <text evidence="5">The sequence shown here is derived from an EMBL/GenBank/DDBJ whole genome shotgun (WGS) entry which is preliminary data.</text>
</comment>
<accession>A0A5J5GMD4</accession>
<evidence type="ECO:0000256" key="1">
    <source>
        <dbReference type="ARBA" id="ARBA00023015"/>
    </source>
</evidence>
<dbReference type="SMART" id="SM00345">
    <property type="entry name" value="HTH_GNTR"/>
    <property type="match status" value="1"/>
</dbReference>
<dbReference type="CDD" id="cd07377">
    <property type="entry name" value="WHTH_GntR"/>
    <property type="match status" value="1"/>
</dbReference>
<proteinExistence type="predicted"/>
<keyword evidence="6" id="KW-1185">Reference proteome</keyword>
<dbReference type="RefSeq" id="WP_150444888.1">
    <property type="nucleotide sequence ID" value="NZ_VYQE01000002.1"/>
</dbReference>
<dbReference type="InterPro" id="IPR036388">
    <property type="entry name" value="WH-like_DNA-bd_sf"/>
</dbReference>
<dbReference type="EMBL" id="VYQE01000002">
    <property type="protein sequence ID" value="KAA9009355.1"/>
    <property type="molecule type" value="Genomic_DNA"/>
</dbReference>
<reference evidence="5 6" key="1">
    <citation type="submission" date="2019-09" db="EMBL/GenBank/DDBJ databases">
        <authorList>
            <person name="Park J.-S."/>
            <person name="Choi H.-J."/>
        </authorList>
    </citation>
    <scope>NUCLEOTIDE SEQUENCE [LARGE SCALE GENOMIC DNA]</scope>
    <source>
        <strain evidence="5 6">176SS1-4</strain>
    </source>
</reference>
<dbReference type="SMART" id="SM00866">
    <property type="entry name" value="UTRA"/>
    <property type="match status" value="1"/>
</dbReference>
<dbReference type="Pfam" id="PF00392">
    <property type="entry name" value="GntR"/>
    <property type="match status" value="1"/>
</dbReference>
<dbReference type="InterPro" id="IPR000524">
    <property type="entry name" value="Tscrpt_reg_HTH_GntR"/>
</dbReference>
<dbReference type="AlphaFoldDB" id="A0A5J5GMD4"/>
<feature type="domain" description="HTH gntR-type" evidence="4">
    <location>
        <begin position="6"/>
        <end position="74"/>
    </location>
</feature>
<evidence type="ECO:0000313" key="6">
    <source>
        <dbReference type="Proteomes" id="UP000326554"/>
    </source>
</evidence>
<evidence type="ECO:0000259" key="4">
    <source>
        <dbReference type="PROSITE" id="PS50949"/>
    </source>
</evidence>
<evidence type="ECO:0000313" key="5">
    <source>
        <dbReference type="EMBL" id="KAA9009355.1"/>
    </source>
</evidence>
<organism evidence="5 6">
    <name type="scientific">Histidinibacterium aquaticum</name>
    <dbReference type="NCBI Taxonomy" id="2613962"/>
    <lineage>
        <taxon>Bacteria</taxon>
        <taxon>Pseudomonadati</taxon>
        <taxon>Pseudomonadota</taxon>
        <taxon>Alphaproteobacteria</taxon>
        <taxon>Rhodobacterales</taxon>
        <taxon>Paracoccaceae</taxon>
        <taxon>Histidinibacterium</taxon>
    </lineage>
</organism>
<evidence type="ECO:0000256" key="2">
    <source>
        <dbReference type="ARBA" id="ARBA00023125"/>
    </source>
</evidence>
<name>A0A5J5GMD4_9RHOB</name>
<keyword evidence="3" id="KW-0804">Transcription</keyword>
<dbReference type="GO" id="GO:0003700">
    <property type="term" value="F:DNA-binding transcription factor activity"/>
    <property type="evidence" value="ECO:0007669"/>
    <property type="project" value="InterPro"/>
</dbReference>
<dbReference type="PRINTS" id="PR00035">
    <property type="entry name" value="HTHGNTR"/>
</dbReference>
<dbReference type="Pfam" id="PF07702">
    <property type="entry name" value="UTRA"/>
    <property type="match status" value="1"/>
</dbReference>
<dbReference type="SUPFAM" id="SSF46785">
    <property type="entry name" value="Winged helix' DNA-binding domain"/>
    <property type="match status" value="1"/>
</dbReference>